<dbReference type="Gene3D" id="3.40.47.10">
    <property type="match status" value="1"/>
</dbReference>
<dbReference type="InterPro" id="IPR001227">
    <property type="entry name" value="Ac_transferase_dom_sf"/>
</dbReference>
<evidence type="ECO:0000259" key="6">
    <source>
        <dbReference type="PROSITE" id="PS52004"/>
    </source>
</evidence>
<dbReference type="Pfam" id="PF00550">
    <property type="entry name" value="PP-binding"/>
    <property type="match status" value="1"/>
</dbReference>
<feature type="compositionally biased region" description="Basic and acidic residues" evidence="4">
    <location>
        <begin position="767"/>
        <end position="779"/>
    </location>
</feature>
<dbReference type="InterPro" id="IPR050091">
    <property type="entry name" value="PKS_NRPS_Biosynth_Enz"/>
</dbReference>
<comment type="caution">
    <text evidence="7">The sequence shown here is derived from an EMBL/GenBank/DDBJ whole genome shotgun (WGS) entry which is preliminary data.</text>
</comment>
<dbReference type="PANTHER" id="PTHR43775">
    <property type="entry name" value="FATTY ACID SYNTHASE"/>
    <property type="match status" value="1"/>
</dbReference>
<evidence type="ECO:0000313" key="8">
    <source>
        <dbReference type="Proteomes" id="UP000578077"/>
    </source>
</evidence>
<evidence type="ECO:0000256" key="1">
    <source>
        <dbReference type="ARBA" id="ARBA00022450"/>
    </source>
</evidence>
<dbReference type="Proteomes" id="UP000578077">
    <property type="component" value="Unassembled WGS sequence"/>
</dbReference>
<dbReference type="InterPro" id="IPR036736">
    <property type="entry name" value="ACP-like_sf"/>
</dbReference>
<dbReference type="InterPro" id="IPR014030">
    <property type="entry name" value="Ketoacyl_synth_N"/>
</dbReference>
<evidence type="ECO:0000259" key="5">
    <source>
        <dbReference type="PROSITE" id="PS50075"/>
    </source>
</evidence>
<dbReference type="Gene3D" id="3.40.366.10">
    <property type="entry name" value="Malonyl-Coenzyme A Acyl Carrier Protein, domain 2"/>
    <property type="match status" value="1"/>
</dbReference>
<organism evidence="7 8">
    <name type="scientific">Streptomonospora salina</name>
    <dbReference type="NCBI Taxonomy" id="104205"/>
    <lineage>
        <taxon>Bacteria</taxon>
        <taxon>Bacillati</taxon>
        <taxon>Actinomycetota</taxon>
        <taxon>Actinomycetes</taxon>
        <taxon>Streptosporangiales</taxon>
        <taxon>Nocardiopsidaceae</taxon>
        <taxon>Streptomonospora</taxon>
    </lineage>
</organism>
<dbReference type="GO" id="GO:0005737">
    <property type="term" value="C:cytoplasm"/>
    <property type="evidence" value="ECO:0007669"/>
    <property type="project" value="TreeGrafter"/>
</dbReference>
<dbReference type="GO" id="GO:0004315">
    <property type="term" value="F:3-oxoacyl-[acyl-carrier-protein] synthase activity"/>
    <property type="evidence" value="ECO:0007669"/>
    <property type="project" value="InterPro"/>
</dbReference>
<dbReference type="CDD" id="cd00833">
    <property type="entry name" value="PKS"/>
    <property type="match status" value="1"/>
</dbReference>
<proteinExistence type="predicted"/>
<dbReference type="GO" id="GO:0006633">
    <property type="term" value="P:fatty acid biosynthetic process"/>
    <property type="evidence" value="ECO:0007669"/>
    <property type="project" value="InterPro"/>
</dbReference>
<keyword evidence="8" id="KW-1185">Reference proteome</keyword>
<reference evidence="7 8" key="1">
    <citation type="submission" date="2020-08" db="EMBL/GenBank/DDBJ databases">
        <title>Sequencing the genomes of 1000 actinobacteria strains.</title>
        <authorList>
            <person name="Klenk H.-P."/>
        </authorList>
    </citation>
    <scope>NUCLEOTIDE SEQUENCE [LARGE SCALE GENOMIC DNA]</scope>
    <source>
        <strain evidence="7 8">DSM 44593</strain>
    </source>
</reference>
<dbReference type="Gene3D" id="3.30.70.3290">
    <property type="match status" value="2"/>
</dbReference>
<dbReference type="Gene3D" id="1.10.1200.10">
    <property type="entry name" value="ACP-like"/>
    <property type="match status" value="1"/>
</dbReference>
<dbReference type="GO" id="GO:0071770">
    <property type="term" value="P:DIM/DIP cell wall layer assembly"/>
    <property type="evidence" value="ECO:0007669"/>
    <property type="project" value="TreeGrafter"/>
</dbReference>
<evidence type="ECO:0000256" key="2">
    <source>
        <dbReference type="ARBA" id="ARBA00022553"/>
    </source>
</evidence>
<dbReference type="SMART" id="SM00825">
    <property type="entry name" value="PKS_KS"/>
    <property type="match status" value="1"/>
</dbReference>
<feature type="domain" description="Carrier" evidence="5">
    <location>
        <begin position="776"/>
        <end position="851"/>
    </location>
</feature>
<dbReference type="PROSITE" id="PS50075">
    <property type="entry name" value="CARRIER"/>
    <property type="match status" value="1"/>
</dbReference>
<dbReference type="SUPFAM" id="SSF52151">
    <property type="entry name" value="FabD/lysophospholipase-like"/>
    <property type="match status" value="1"/>
</dbReference>
<dbReference type="InterPro" id="IPR018201">
    <property type="entry name" value="Ketoacyl_synth_AS"/>
</dbReference>
<dbReference type="AlphaFoldDB" id="A0A841EAK8"/>
<feature type="region of interest" description="Disordered" evidence="4">
    <location>
        <begin position="759"/>
        <end position="780"/>
    </location>
</feature>
<evidence type="ECO:0000256" key="4">
    <source>
        <dbReference type="SAM" id="MobiDB-lite"/>
    </source>
</evidence>
<protein>
    <submittedName>
        <fullName evidence="7">Acyl transferase domain-containing protein</fullName>
    </submittedName>
</protein>
<sequence length="857" mass="90790">MHEPVDPADHLTKPGGTADDNAIAVIGMACRLPGARNLEEYWANLVGGVDSVTRFPEQTTEGQDRYIPARGLLADPEWFDAEYFGLSPREARLISPQHRVFLECATEALDHAGCDPYRYEGSVGVYGGGSQTGYGEVLRAQRHQLSGVTEWEILLGSGQDFMVSRTAYKLGMTGPAVNVQSACATSLVAVHTAAQALLAGDCDVALAGAASVHYPEKHSPYTAGGIIAQDGICRAFDALANGTVGGDGAGVVVLKRLSDALVDGDAVHAVVLGTAVNNDGSVRAGFTAPSVDGQAEVVRAAHRVSRIASHTVGYVEAHGTGTPLGDPIEIEALTRAFLDSTDNSGFCSIGSVKTNIGHTDVAAGIAGFIKSVLSLKHGIIPPSLHFDTPNPHIDFESGPFRVVTSELEWKTDGTPRRAGVSSFGIGGTNAHVVLEEAARPEPADASRTVHLLPLSARTPAALDSLTRDLTEHLRGCPEESLADIAWSLQTGRREMPWRRYALVRSGEVHLTVLDRAGGDRLVSSPGAVGPTPVTFAFSGRTPGKQTVARLLSNEPAFRGAFDEVADATTSTLRSAVRTGSTETTDARVTALVTLANNVGEARVLAERGLEPASVTGYGVGALAAGVVAGTLRLADACALTEHLDDASRLEEKLGLTLLSPPTVDIVQGPDGRTMSAAEVRCACSWTALLGSEPPKHLLGESDSRIVGIGEPHDEDFPESTLGELWLGGAHIRWTPDGARNKVPLPLYPFERQRYIVEAETTAEPEPDQPRTDTQAHPDEDTLTTVTRVYGETLGMPGFAAEHDFFDHGGDSLISIDLLERLREIYRVELDSLAIFDAPTPAAMTRLIGDRIGEKEPS</sequence>
<evidence type="ECO:0000313" key="7">
    <source>
        <dbReference type="EMBL" id="MBB6000036.1"/>
    </source>
</evidence>
<dbReference type="PROSITE" id="PS52004">
    <property type="entry name" value="KS3_2"/>
    <property type="match status" value="1"/>
</dbReference>
<gene>
    <name evidence="7" type="ORF">HNR25_003787</name>
</gene>
<dbReference type="InterPro" id="IPR016039">
    <property type="entry name" value="Thiolase-like"/>
</dbReference>
<name>A0A841EAK8_9ACTN</name>
<dbReference type="PROSITE" id="PS00606">
    <property type="entry name" value="KS3_1"/>
    <property type="match status" value="1"/>
</dbReference>
<dbReference type="EMBL" id="JACHLY010000001">
    <property type="protein sequence ID" value="MBB6000036.1"/>
    <property type="molecule type" value="Genomic_DNA"/>
</dbReference>
<feature type="domain" description="Ketosynthase family 3 (KS3)" evidence="6">
    <location>
        <begin position="20"/>
        <end position="436"/>
    </location>
</feature>
<dbReference type="GO" id="GO:0031177">
    <property type="term" value="F:phosphopantetheine binding"/>
    <property type="evidence" value="ECO:0007669"/>
    <property type="project" value="InterPro"/>
</dbReference>
<dbReference type="Pfam" id="PF02801">
    <property type="entry name" value="Ketoacyl-synt_C"/>
    <property type="match status" value="1"/>
</dbReference>
<dbReference type="Pfam" id="PF00109">
    <property type="entry name" value="ketoacyl-synt"/>
    <property type="match status" value="1"/>
</dbReference>
<dbReference type="PANTHER" id="PTHR43775:SF37">
    <property type="entry name" value="SI:DKEY-61P9.11"/>
    <property type="match status" value="1"/>
</dbReference>
<dbReference type="InterPro" id="IPR014031">
    <property type="entry name" value="Ketoacyl_synth_C"/>
</dbReference>
<dbReference type="GO" id="GO:0004312">
    <property type="term" value="F:fatty acid synthase activity"/>
    <property type="evidence" value="ECO:0007669"/>
    <property type="project" value="TreeGrafter"/>
</dbReference>
<dbReference type="InterPro" id="IPR032821">
    <property type="entry name" value="PKS_assoc"/>
</dbReference>
<keyword evidence="3 7" id="KW-0808">Transferase</keyword>
<dbReference type="GO" id="GO:0005886">
    <property type="term" value="C:plasma membrane"/>
    <property type="evidence" value="ECO:0007669"/>
    <property type="project" value="TreeGrafter"/>
</dbReference>
<evidence type="ECO:0000256" key="3">
    <source>
        <dbReference type="ARBA" id="ARBA00022679"/>
    </source>
</evidence>
<keyword evidence="2" id="KW-0597">Phosphoprotein</keyword>
<dbReference type="RefSeq" id="WP_184637227.1">
    <property type="nucleotide sequence ID" value="NZ_BAABKT010000045.1"/>
</dbReference>
<dbReference type="SUPFAM" id="SSF47336">
    <property type="entry name" value="ACP-like"/>
    <property type="match status" value="1"/>
</dbReference>
<dbReference type="InterPro" id="IPR016035">
    <property type="entry name" value="Acyl_Trfase/lysoPLipase"/>
</dbReference>
<dbReference type="InterPro" id="IPR020806">
    <property type="entry name" value="PKS_PP-bd"/>
</dbReference>
<dbReference type="Pfam" id="PF16197">
    <property type="entry name" value="KAsynt_C_assoc"/>
    <property type="match status" value="1"/>
</dbReference>
<dbReference type="InterPro" id="IPR020841">
    <property type="entry name" value="PKS_Beta-ketoAc_synthase_dom"/>
</dbReference>
<dbReference type="SUPFAM" id="SSF53901">
    <property type="entry name" value="Thiolase-like"/>
    <property type="match status" value="1"/>
</dbReference>
<keyword evidence="1" id="KW-0596">Phosphopantetheine</keyword>
<accession>A0A841EAK8</accession>
<dbReference type="InterPro" id="IPR009081">
    <property type="entry name" value="PP-bd_ACP"/>
</dbReference>
<dbReference type="SMART" id="SM00823">
    <property type="entry name" value="PKS_PP"/>
    <property type="match status" value="1"/>
</dbReference>